<dbReference type="GO" id="GO:0009306">
    <property type="term" value="P:protein secretion"/>
    <property type="evidence" value="ECO:0007669"/>
    <property type="project" value="TreeGrafter"/>
</dbReference>
<feature type="domain" description="RNA polymerase II assembly factor Rtp1 C-terminal" evidence="4">
    <location>
        <begin position="783"/>
        <end position="891"/>
    </location>
</feature>
<feature type="region of interest" description="Disordered" evidence="2">
    <location>
        <begin position="659"/>
        <end position="678"/>
    </location>
</feature>
<evidence type="ECO:0008006" key="7">
    <source>
        <dbReference type="Google" id="ProtNLM"/>
    </source>
</evidence>
<organism evidence="5 6">
    <name type="scientific">Arxiozyma heterogenica</name>
    <dbReference type="NCBI Taxonomy" id="278026"/>
    <lineage>
        <taxon>Eukaryota</taxon>
        <taxon>Fungi</taxon>
        <taxon>Dikarya</taxon>
        <taxon>Ascomycota</taxon>
        <taxon>Saccharomycotina</taxon>
        <taxon>Saccharomycetes</taxon>
        <taxon>Saccharomycetales</taxon>
        <taxon>Saccharomycetaceae</taxon>
        <taxon>Arxiozyma</taxon>
    </lineage>
</organism>
<dbReference type="PANTHER" id="PTHR20959">
    <property type="entry name" value="TRANSPORT AND GOLGI ORGANIZATION PROTEIN 6 FAMILY MEMBER"/>
    <property type="match status" value="1"/>
</dbReference>
<protein>
    <recommendedName>
        <fullName evidence="7">RNA polymerase II assembly factor Rtp1 C-terminal domain-containing protein</fullName>
    </recommendedName>
</protein>
<dbReference type="Pfam" id="PF10363">
    <property type="entry name" value="RTP1_C1"/>
    <property type="match status" value="1"/>
</dbReference>
<accession>A0AAN7W3Z3</accession>
<reference evidence="6" key="1">
    <citation type="submission" date="2023-07" db="EMBL/GenBank/DDBJ databases">
        <title>A draft genome of Kazachstania heterogenica Y-27499.</title>
        <authorList>
            <person name="Donic C."/>
            <person name="Kralova J.S."/>
            <person name="Fidel L."/>
            <person name="Ben-Dor S."/>
            <person name="Jung S."/>
        </authorList>
    </citation>
    <scope>NUCLEOTIDE SEQUENCE [LARGE SCALE GENOMIC DNA]</scope>
    <source>
        <strain evidence="6">Y27499</strain>
    </source>
</reference>
<dbReference type="Pfam" id="PF10304">
    <property type="entry name" value="RTP1_C2"/>
    <property type="match status" value="1"/>
</dbReference>
<feature type="region of interest" description="Disordered" evidence="2">
    <location>
        <begin position="579"/>
        <end position="599"/>
    </location>
</feature>
<keyword evidence="6" id="KW-1185">Reference proteome</keyword>
<feature type="domain" description="RNA polymerase II assembly factor Rtp1 C-terminal" evidence="3">
    <location>
        <begin position="998"/>
        <end position="1030"/>
    </location>
</feature>
<evidence type="ECO:0000313" key="6">
    <source>
        <dbReference type="Proteomes" id="UP001306508"/>
    </source>
</evidence>
<dbReference type="SUPFAM" id="SSF48371">
    <property type="entry name" value="ARM repeat"/>
    <property type="match status" value="1"/>
</dbReference>
<sequence>MNEGKSNLRNIITKGPDFALDTPLDNFFTDLENELIAKLFLFTNDESSNQGSLYAYLGFLDNKSFVDYLLTKIKKLHLLIIQRQNDLIKDKNNLLPISLHDMKYMDQLFALLIVHGIDANLIPKLRIPLELRRLKSFKNDDKTLMIPKEHTPDSNILRNVLMFLYGVITCETNNLTKENYLTDRENEANSHITNRNDYLRSVIIKGPLYTNLYLGFLQLHISYPEDSEILSKLNKVEDCQDTYSLFTLYTFLTQCIQLTEAKLFILDELTTLPIRRETNGLITLIDFVLGVREDEQIDNEKIQRVNKIVLSKPKNISNKEYLTKIFDQIYDGMTFVNRPILITCLNGITTEFFYKNKKIIRDFLFKKIYKILFNYPVQNRSIKELNDMFNVLISLSKNVSTDLIIDLTTGFDERGFYLNIWIYCLFLLKYQKVDPIIANNFQKENNVPYYEVILSLLQTFIIITNNYSILEKINLNLLNFDHDDWAYCIDLETQLPYVKIKNNKIYEENSNIIKNLTKTPENRVETVSQLFKDMDLAIELYVKLLHLINNPEIITRSFLSILSRWIQYISTDSSRAINSNFNTNNDQNKEKDANDSSMANKDNLSKNLLIILDLKILQKINEDFKTDLVTNKKDVLLMITKLLDFINVEGMLEEDSKSLLMNSDERDSDDEDEDEDKKIESNLEIKKIPIISLQIVTELLELIVSDLLSQNGGNRDKEFTTLLLEIEKKLACLQTTDNDQLRSISDVKDKIQEYVSRNQLPASASLLPISKESSQLRNDKEILNRALINLSDNLAPIRVHGLTELRQLIKDNSTVISVDRVVRIHLQNLKNLDPFVYLNAIKGLTELVEISPIETLTPILIFYSNENKKYKVDEILRTGEVIVNYIQRENKLFQGEYANKIIDICLNKVRQHDKLDNRLRMSAMSILGVCLQVNALGIRDRIREILDCVFGVLTLESSNNTREKNKSSTSFVMRRSAVHLIHDLLYNADMTLFPKEYNLARIKTLLEYTKMHDDDYLVCEQINQLLDILEKFHVSDVVTQLSELN</sequence>
<dbReference type="InterPro" id="IPR016024">
    <property type="entry name" value="ARM-type_fold"/>
</dbReference>
<name>A0AAN7W3Z3_9SACH</name>
<dbReference type="EMBL" id="JAWIZZ010000040">
    <property type="protein sequence ID" value="KAK5780681.1"/>
    <property type="molecule type" value="Genomic_DNA"/>
</dbReference>
<gene>
    <name evidence="5" type="ORF">RI543_001803</name>
</gene>
<feature type="compositionally biased region" description="Acidic residues" evidence="2">
    <location>
        <begin position="666"/>
        <end position="675"/>
    </location>
</feature>
<evidence type="ECO:0000259" key="4">
    <source>
        <dbReference type="Pfam" id="PF10363"/>
    </source>
</evidence>
<comment type="caution">
    <text evidence="5">The sequence shown here is derived from an EMBL/GenBank/DDBJ whole genome shotgun (WGS) entry which is preliminary data.</text>
</comment>
<evidence type="ECO:0000313" key="5">
    <source>
        <dbReference type="EMBL" id="KAK5780681.1"/>
    </source>
</evidence>
<proteinExistence type="inferred from homology"/>
<dbReference type="PANTHER" id="PTHR20959:SF1">
    <property type="entry name" value="TRANSPORT AND GOLGI ORGANIZATION PROTEIN 6 HOMOLOG"/>
    <property type="match status" value="1"/>
</dbReference>
<dbReference type="InterPro" id="IPR019414">
    <property type="entry name" value="Rtp1_C2"/>
</dbReference>
<dbReference type="InterPro" id="IPR039600">
    <property type="entry name" value="TANGO6/Rtp1"/>
</dbReference>
<evidence type="ECO:0000259" key="3">
    <source>
        <dbReference type="Pfam" id="PF10304"/>
    </source>
</evidence>
<dbReference type="AlphaFoldDB" id="A0AAN7W3Z3"/>
<evidence type="ECO:0000256" key="2">
    <source>
        <dbReference type="SAM" id="MobiDB-lite"/>
    </source>
</evidence>
<evidence type="ECO:0000256" key="1">
    <source>
        <dbReference type="ARBA" id="ARBA00005724"/>
    </source>
</evidence>
<comment type="similarity">
    <text evidence="1">Belongs to the Tango6 family.</text>
</comment>
<dbReference type="InterPro" id="IPR019451">
    <property type="entry name" value="Rtp1_C1"/>
</dbReference>
<dbReference type="Proteomes" id="UP001306508">
    <property type="component" value="Unassembled WGS sequence"/>
</dbReference>